<dbReference type="STRING" id="1165689.SAMN02927914_04634"/>
<dbReference type="OrthoDB" id="9804917at2"/>
<dbReference type="Pfam" id="PF13407">
    <property type="entry name" value="Peripla_BP_4"/>
    <property type="match status" value="1"/>
</dbReference>
<dbReference type="GO" id="GO:0030246">
    <property type="term" value="F:carbohydrate binding"/>
    <property type="evidence" value="ECO:0007669"/>
    <property type="project" value="UniProtKB-ARBA"/>
</dbReference>
<name>A0A1G5ZB26_9HYPH</name>
<evidence type="ECO:0000256" key="4">
    <source>
        <dbReference type="SAM" id="SignalP"/>
    </source>
</evidence>
<feature type="domain" description="Periplasmic binding protein" evidence="5">
    <location>
        <begin position="37"/>
        <end position="284"/>
    </location>
</feature>
<dbReference type="PANTHER" id="PTHR46847:SF1">
    <property type="entry name" value="D-ALLOSE-BINDING PERIPLASMIC PROTEIN-RELATED"/>
    <property type="match status" value="1"/>
</dbReference>
<sequence>MSINRKLFAGLTIAVAFAMPASAADKIKVGLITKFPVPFYSTMEDAAKKYAAAHPEIELVTGQGQAATDIEGQIALIESMITQGVKGLAITPVDPTVAPALDKAVAAGIKVVLVDNSIPDWKGQTALVSTNNLNGGKIAGEYLKTVLKSGDKIGILQGVPGVPALDDRVTGMMEGLGDVKVEVVGKGATNCTLELGTSVTEDILTANPDLKAIYSACGPPIPGAVKSISNAGIANDKIILVGFDACCGEIEAIKSGAEDASVAQFPAKMGELGIDTVVKAIGGETVEANVDTGAGLVTLQNVKDFE</sequence>
<dbReference type="AlphaFoldDB" id="A0A1G5ZB26"/>
<feature type="chain" id="PRO_5011539939" evidence="4">
    <location>
        <begin position="24"/>
        <end position="306"/>
    </location>
</feature>
<keyword evidence="6" id="KW-0762">Sugar transport</keyword>
<dbReference type="EMBL" id="FMXM01000016">
    <property type="protein sequence ID" value="SDA92041.1"/>
    <property type="molecule type" value="Genomic_DNA"/>
</dbReference>
<evidence type="ECO:0000256" key="2">
    <source>
        <dbReference type="ARBA" id="ARBA00007639"/>
    </source>
</evidence>
<dbReference type="Gene3D" id="3.40.50.2300">
    <property type="match status" value="2"/>
</dbReference>
<dbReference type="InterPro" id="IPR028082">
    <property type="entry name" value="Peripla_BP_I"/>
</dbReference>
<evidence type="ECO:0000259" key="5">
    <source>
        <dbReference type="Pfam" id="PF13407"/>
    </source>
</evidence>
<dbReference type="SUPFAM" id="SSF53822">
    <property type="entry name" value="Periplasmic binding protein-like I"/>
    <property type="match status" value="1"/>
</dbReference>
<comment type="similarity">
    <text evidence="2">Belongs to the bacterial solute-binding protein 2 family.</text>
</comment>
<keyword evidence="6" id="KW-0813">Transport</keyword>
<evidence type="ECO:0000313" key="7">
    <source>
        <dbReference type="Proteomes" id="UP000198588"/>
    </source>
</evidence>
<reference evidence="6 7" key="1">
    <citation type="submission" date="2016-10" db="EMBL/GenBank/DDBJ databases">
        <authorList>
            <person name="de Groot N.N."/>
        </authorList>
    </citation>
    <scope>NUCLEOTIDE SEQUENCE [LARGE SCALE GENOMIC DNA]</scope>
    <source>
        <strain evidence="6 7">CGMCC 1.12097</strain>
    </source>
</reference>
<evidence type="ECO:0000313" key="6">
    <source>
        <dbReference type="EMBL" id="SDA92041.1"/>
    </source>
</evidence>
<dbReference type="Proteomes" id="UP000198588">
    <property type="component" value="Unassembled WGS sequence"/>
</dbReference>
<proteinExistence type="inferred from homology"/>
<dbReference type="InterPro" id="IPR025997">
    <property type="entry name" value="SBP_2_dom"/>
</dbReference>
<evidence type="ECO:0000256" key="1">
    <source>
        <dbReference type="ARBA" id="ARBA00004196"/>
    </source>
</evidence>
<feature type="signal peptide" evidence="4">
    <location>
        <begin position="1"/>
        <end position="23"/>
    </location>
</feature>
<dbReference type="GO" id="GO:0030313">
    <property type="term" value="C:cell envelope"/>
    <property type="evidence" value="ECO:0007669"/>
    <property type="project" value="UniProtKB-SubCell"/>
</dbReference>
<protein>
    <submittedName>
        <fullName evidence="6">Simple sugar transport system substrate-binding protein</fullName>
    </submittedName>
</protein>
<keyword evidence="3 4" id="KW-0732">Signal</keyword>
<comment type="subcellular location">
    <subcellularLocation>
        <location evidence="1">Cell envelope</location>
    </subcellularLocation>
</comment>
<dbReference type="PANTHER" id="PTHR46847">
    <property type="entry name" value="D-ALLOSE-BINDING PERIPLASMIC PROTEIN-RELATED"/>
    <property type="match status" value="1"/>
</dbReference>
<evidence type="ECO:0000256" key="3">
    <source>
        <dbReference type="ARBA" id="ARBA00022729"/>
    </source>
</evidence>
<gene>
    <name evidence="6" type="ORF">SAMN02927914_04634</name>
</gene>
<organism evidence="6 7">
    <name type="scientific">Mesorhizobium qingshengii</name>
    <dbReference type="NCBI Taxonomy" id="1165689"/>
    <lineage>
        <taxon>Bacteria</taxon>
        <taxon>Pseudomonadati</taxon>
        <taxon>Pseudomonadota</taxon>
        <taxon>Alphaproteobacteria</taxon>
        <taxon>Hyphomicrobiales</taxon>
        <taxon>Phyllobacteriaceae</taxon>
        <taxon>Mesorhizobium</taxon>
    </lineage>
</organism>
<accession>A0A1G5ZB26</accession>
<dbReference type="CDD" id="cd01536">
    <property type="entry name" value="PBP1_ABC_sugar_binding-like"/>
    <property type="match status" value="1"/>
</dbReference>